<protein>
    <submittedName>
        <fullName evidence="1">Uncharacterized protein</fullName>
    </submittedName>
</protein>
<name>A0A835KNT3_9POAL</name>
<organism evidence="1 2">
    <name type="scientific">Digitaria exilis</name>
    <dbReference type="NCBI Taxonomy" id="1010633"/>
    <lineage>
        <taxon>Eukaryota</taxon>
        <taxon>Viridiplantae</taxon>
        <taxon>Streptophyta</taxon>
        <taxon>Embryophyta</taxon>
        <taxon>Tracheophyta</taxon>
        <taxon>Spermatophyta</taxon>
        <taxon>Magnoliopsida</taxon>
        <taxon>Liliopsida</taxon>
        <taxon>Poales</taxon>
        <taxon>Poaceae</taxon>
        <taxon>PACMAD clade</taxon>
        <taxon>Panicoideae</taxon>
        <taxon>Panicodae</taxon>
        <taxon>Paniceae</taxon>
        <taxon>Anthephorinae</taxon>
        <taxon>Digitaria</taxon>
    </lineage>
</organism>
<reference evidence="1" key="1">
    <citation type="submission" date="2020-07" db="EMBL/GenBank/DDBJ databases">
        <title>Genome sequence and genetic diversity analysis of an under-domesticated orphan crop, white fonio (Digitaria exilis).</title>
        <authorList>
            <person name="Bennetzen J.L."/>
            <person name="Chen S."/>
            <person name="Ma X."/>
            <person name="Wang X."/>
            <person name="Yssel A.E.J."/>
            <person name="Chaluvadi S.R."/>
            <person name="Johnson M."/>
            <person name="Gangashetty P."/>
            <person name="Hamidou F."/>
            <person name="Sanogo M.D."/>
            <person name="Zwaenepoel A."/>
            <person name="Wallace J."/>
            <person name="Van De Peer Y."/>
            <person name="Van Deynze A."/>
        </authorList>
    </citation>
    <scope>NUCLEOTIDE SEQUENCE</scope>
    <source>
        <tissue evidence="1">Leaves</tissue>
    </source>
</reference>
<comment type="caution">
    <text evidence="1">The sequence shown here is derived from an EMBL/GenBank/DDBJ whole genome shotgun (WGS) entry which is preliminary data.</text>
</comment>
<proteinExistence type="predicted"/>
<evidence type="ECO:0000313" key="1">
    <source>
        <dbReference type="EMBL" id="KAF8765404.1"/>
    </source>
</evidence>
<keyword evidence="2" id="KW-1185">Reference proteome</keyword>
<sequence>MALSFLVIFSSVECHSSGCILLPIIYENDGLSVMSPPLPRLNIPIA</sequence>
<dbReference type="AlphaFoldDB" id="A0A835KNT3"/>
<gene>
    <name evidence="1" type="ORF">HU200_008549</name>
</gene>
<accession>A0A835KNT3</accession>
<dbReference type="Proteomes" id="UP000636709">
    <property type="component" value="Unassembled WGS sequence"/>
</dbReference>
<dbReference type="EMBL" id="JACEFO010000572">
    <property type="protein sequence ID" value="KAF8765404.1"/>
    <property type="molecule type" value="Genomic_DNA"/>
</dbReference>
<evidence type="ECO:0000313" key="2">
    <source>
        <dbReference type="Proteomes" id="UP000636709"/>
    </source>
</evidence>